<dbReference type="PANTHER" id="PTHR43830">
    <property type="entry name" value="PROTEIN PSP1"/>
    <property type="match status" value="1"/>
</dbReference>
<dbReference type="PROSITE" id="PS51411">
    <property type="entry name" value="PSP1_C"/>
    <property type="match status" value="1"/>
</dbReference>
<evidence type="ECO:0000256" key="1">
    <source>
        <dbReference type="SAM" id="MobiDB-lite"/>
    </source>
</evidence>
<accession>A0A9W8ANK5</accession>
<organism evidence="3 4">
    <name type="scientific">Dispira parvispora</name>
    <dbReference type="NCBI Taxonomy" id="1520584"/>
    <lineage>
        <taxon>Eukaryota</taxon>
        <taxon>Fungi</taxon>
        <taxon>Fungi incertae sedis</taxon>
        <taxon>Zoopagomycota</taxon>
        <taxon>Kickxellomycotina</taxon>
        <taxon>Dimargaritomycetes</taxon>
        <taxon>Dimargaritales</taxon>
        <taxon>Dimargaritaceae</taxon>
        <taxon>Dispira</taxon>
    </lineage>
</organism>
<reference evidence="3" key="1">
    <citation type="submission" date="2022-07" db="EMBL/GenBank/DDBJ databases">
        <title>Phylogenomic reconstructions and comparative analyses of Kickxellomycotina fungi.</title>
        <authorList>
            <person name="Reynolds N.K."/>
            <person name="Stajich J.E."/>
            <person name="Barry K."/>
            <person name="Grigoriev I.V."/>
            <person name="Crous P."/>
            <person name="Smith M.E."/>
        </authorList>
    </citation>
    <scope>NUCLEOTIDE SEQUENCE</scope>
    <source>
        <strain evidence="3">RSA 1196</strain>
    </source>
</reference>
<dbReference type="AlphaFoldDB" id="A0A9W8ANK5"/>
<dbReference type="Proteomes" id="UP001150925">
    <property type="component" value="Unassembled WGS sequence"/>
</dbReference>
<feature type="region of interest" description="Disordered" evidence="1">
    <location>
        <begin position="1"/>
        <end position="32"/>
    </location>
</feature>
<proteinExistence type="predicted"/>
<dbReference type="NCBIfam" id="NF041131">
    <property type="entry name" value="RicT_YaaT_fam"/>
    <property type="match status" value="1"/>
</dbReference>
<dbReference type="InterPro" id="IPR007557">
    <property type="entry name" value="PSP1_C"/>
</dbReference>
<dbReference type="PANTHER" id="PTHR43830:SF3">
    <property type="entry name" value="PROTEIN PSP1"/>
    <property type="match status" value="1"/>
</dbReference>
<feature type="compositionally biased region" description="Low complexity" evidence="1">
    <location>
        <begin position="95"/>
        <end position="107"/>
    </location>
</feature>
<evidence type="ECO:0000313" key="3">
    <source>
        <dbReference type="EMBL" id="KAJ1963805.1"/>
    </source>
</evidence>
<evidence type="ECO:0000313" key="4">
    <source>
        <dbReference type="Proteomes" id="UP001150925"/>
    </source>
</evidence>
<comment type="caution">
    <text evidence="3">The sequence shown here is derived from an EMBL/GenBank/DDBJ whole genome shotgun (WGS) entry which is preliminary data.</text>
</comment>
<sequence>MLHFEVNPSLPGNPSVQEQPLTSIHSQRSVAYRHQPSDLSLCLDRETDTPAVSALDELLGPSFSSSGSASPTPTASPGSASDATTAHHHDSDTLHSPTTVSSISISDSPSSHFFSKKNFTDPSDPGEWPNFASPVRRMSQALPSKPTASSRLLSITSTADLDQDEYHRQFMRSRAASIPNALQLDHGQKPSSVQLQELEATSLGNAPSPVPEEVTTDDVPALALPTYAVPIAAAPVSPSPSRGWPVTGSNGTGGAFASPSPAAFRSQSYHHQRSLSVTATSLPFRPSSNTATQFAVPATPRNSVSYHQTDDSATRDVVEKMMSSIEQDYLNPPEDDSLTLSPQDVQLKFERARSKSISNNLSRTKSLGLPVGGYMGGSPGLHPVPTATTPTLPPLGSSLASLSDMESVWDSPKPQCHTRAGTGTSSGSIGRSMAPPSPFGGPQPGATLGAGVPTLGMATAGNMSTSHTTRLMMGAPGGMGTDSSLASANPLNSYVLDSSATTSQHGYLQPQQPILQHHRSFGGMIGGGNHSGTGPLGLGVASTNSGQFGAGTDEGLFPSPAPQNISSHWRRYSFAPDAMPASIRRESWVPQATVSSGPALGTSPLTVSQFGAGGDNGGVTLGGGTNDFHKFSPFAGTSPFGSSTNPSAGDAGTGTVFRDTHRSPLVNPISLGLPEPPAGNMLPHLLHRRHSVAVPTMQPGGNPPNSQGLMRHAKQQQQQHPLASSFSNTMTANSASLRTPSKVSFAPLIEDMNRQLNLSDSVVSGTPVMRTTTLPTHLPSKSGPGGNGHSSRSSPGVNGIPVSQLPANCRLYTLLFKAGRSEVYFVPEELDFNLTTGTMVICEGDRGKDLGEVGQDDITFEELHQAERLVYNQAISALRKQMEAEIDAIRNSNPKLYRVYRAMHVSYTSVNSKEIMIKRIYSVANGEELAKIPAQRQDEKRALETCQAKAADRMLPMRILDAEFQWDREKLIFTYQTDRRVDFRDLVRDLYKTFKTRIWLKEEYHNHSHR</sequence>
<keyword evidence="4" id="KW-1185">Reference proteome</keyword>
<dbReference type="Pfam" id="PF04468">
    <property type="entry name" value="PSP1"/>
    <property type="match status" value="1"/>
</dbReference>
<gene>
    <name evidence="3" type="ORF">IWQ62_003107</name>
</gene>
<feature type="region of interest" description="Disordered" evidence="1">
    <location>
        <begin position="697"/>
        <end position="724"/>
    </location>
</feature>
<feature type="region of interest" description="Disordered" evidence="1">
    <location>
        <begin position="58"/>
        <end position="107"/>
    </location>
</feature>
<feature type="compositionally biased region" description="Polar residues" evidence="1">
    <location>
        <begin position="10"/>
        <end position="29"/>
    </location>
</feature>
<dbReference type="OrthoDB" id="243127at2759"/>
<dbReference type="GO" id="GO:0005737">
    <property type="term" value="C:cytoplasm"/>
    <property type="evidence" value="ECO:0007669"/>
    <property type="project" value="TreeGrafter"/>
</dbReference>
<feature type="compositionally biased region" description="Polar residues" evidence="1">
    <location>
        <begin position="715"/>
        <end position="724"/>
    </location>
</feature>
<feature type="compositionally biased region" description="Low complexity" evidence="1">
    <location>
        <begin position="60"/>
        <end position="84"/>
    </location>
</feature>
<feature type="domain" description="PSP1 C-terminal" evidence="2">
    <location>
        <begin position="918"/>
        <end position="1003"/>
    </location>
</feature>
<dbReference type="InterPro" id="IPR047767">
    <property type="entry name" value="PSP1-like"/>
</dbReference>
<feature type="region of interest" description="Disordered" evidence="1">
    <location>
        <begin position="773"/>
        <end position="799"/>
    </location>
</feature>
<name>A0A9W8ANK5_9FUNG</name>
<dbReference type="EMBL" id="JANBPY010000776">
    <property type="protein sequence ID" value="KAJ1963805.1"/>
    <property type="molecule type" value="Genomic_DNA"/>
</dbReference>
<feature type="region of interest" description="Disordered" evidence="1">
    <location>
        <begin position="407"/>
        <end position="453"/>
    </location>
</feature>
<evidence type="ECO:0000259" key="2">
    <source>
        <dbReference type="PROSITE" id="PS51411"/>
    </source>
</evidence>
<protein>
    <recommendedName>
        <fullName evidence="2">PSP1 C-terminal domain-containing protein</fullName>
    </recommendedName>
</protein>
<feature type="compositionally biased region" description="Low complexity" evidence="1">
    <location>
        <begin position="418"/>
        <end position="432"/>
    </location>
</feature>